<proteinExistence type="predicted"/>
<protein>
    <submittedName>
        <fullName evidence="1">Uncharacterized protein</fullName>
    </submittedName>
</protein>
<reference evidence="1" key="1">
    <citation type="submission" date="2020-03" db="EMBL/GenBank/DDBJ databases">
        <authorList>
            <person name="Guo F."/>
        </authorList>
    </citation>
    <scope>NUCLEOTIDE SEQUENCE</scope>
    <source>
        <strain evidence="1">JCM 30134</strain>
    </source>
</reference>
<evidence type="ECO:0000313" key="1">
    <source>
        <dbReference type="EMBL" id="NHO66755.1"/>
    </source>
</evidence>
<name>A0A9E5MMI2_9GAMM</name>
<dbReference type="EMBL" id="JAAONZ010000011">
    <property type="protein sequence ID" value="NHO66755.1"/>
    <property type="molecule type" value="Genomic_DNA"/>
</dbReference>
<comment type="caution">
    <text evidence="1">The sequence shown here is derived from an EMBL/GenBank/DDBJ whole genome shotgun (WGS) entry which is preliminary data.</text>
</comment>
<organism evidence="1 2">
    <name type="scientific">Pseudomaricurvus hydrocarbonicus</name>
    <dbReference type="NCBI Taxonomy" id="1470433"/>
    <lineage>
        <taxon>Bacteria</taxon>
        <taxon>Pseudomonadati</taxon>
        <taxon>Pseudomonadota</taxon>
        <taxon>Gammaproteobacteria</taxon>
        <taxon>Cellvibrionales</taxon>
        <taxon>Cellvibrionaceae</taxon>
        <taxon>Pseudomaricurvus</taxon>
    </lineage>
</organism>
<evidence type="ECO:0000313" key="2">
    <source>
        <dbReference type="Proteomes" id="UP000787472"/>
    </source>
</evidence>
<dbReference type="RefSeq" id="WP_167188130.1">
    <property type="nucleotide sequence ID" value="NZ_JAAONZ010000011.1"/>
</dbReference>
<gene>
    <name evidence="1" type="ORF">G8770_14490</name>
</gene>
<accession>A0A9E5MMI2</accession>
<keyword evidence="2" id="KW-1185">Reference proteome</keyword>
<sequence length="427" mass="48375">METRWVKGDLFGLDIPADAEALLSGGANFLTKIFHASGALSPDNRVTKILHKEEFFGGGTGSKLVLNVAFASPEPNFPGELFIKFSRNFEDELRDSARFMMVSEAKFAAFTRNIDFPVTVPACLFADVEAETGTGLLISERILFGCKGLEPLYPKCMDYSVPQPLEHYKTIIRAQAKLAATHRLGGLPAVFDEHFRYNPKQSSAMLSIRQPEEKLIQRAVRMFEFINRHPQLFPDNIRARDFHQQFLSDIPFVIAAEKHIKEILHSNPDFIALCHWNANIDNCWFWRDAEGILQCGLMDWAMVGQISIAQAIQGVISGAEPPIWDHHLDEILQVFVDEYSACGGPLLNVNEIRRHILLSLAVTGVSYFMSAPVAITREISDLEPVQSYQDESFQQHENARIQLHMMTRMLNVWQTRKLGELVRQLMD</sequence>
<dbReference type="Proteomes" id="UP000787472">
    <property type="component" value="Unassembled WGS sequence"/>
</dbReference>
<dbReference type="AlphaFoldDB" id="A0A9E5MMI2"/>